<reference evidence="3" key="1">
    <citation type="journal article" date="2019" name="Int. J. Syst. Evol. Microbiol.">
        <title>The Global Catalogue of Microorganisms (GCM) 10K type strain sequencing project: providing services to taxonomists for standard genome sequencing and annotation.</title>
        <authorList>
            <consortium name="The Broad Institute Genomics Platform"/>
            <consortium name="The Broad Institute Genome Sequencing Center for Infectious Disease"/>
            <person name="Wu L."/>
            <person name="Ma J."/>
        </authorList>
    </citation>
    <scope>NUCLEOTIDE SEQUENCE [LARGE SCALE GENOMIC DNA]</scope>
    <source>
        <strain evidence="3">JCM 17933</strain>
    </source>
</reference>
<accession>A0ABP8QAF4</accession>
<evidence type="ECO:0000313" key="3">
    <source>
        <dbReference type="Proteomes" id="UP001500503"/>
    </source>
</evidence>
<evidence type="ECO:0008006" key="4">
    <source>
        <dbReference type="Google" id="ProtNLM"/>
    </source>
</evidence>
<evidence type="ECO:0000256" key="1">
    <source>
        <dbReference type="SAM" id="MobiDB-lite"/>
    </source>
</evidence>
<keyword evidence="3" id="KW-1185">Reference proteome</keyword>
<dbReference type="EMBL" id="BAABHF010000024">
    <property type="protein sequence ID" value="GAA4499807.1"/>
    <property type="molecule type" value="Genomic_DNA"/>
</dbReference>
<name>A0ABP8QAF4_9ACTN</name>
<protein>
    <recommendedName>
        <fullName evidence="4">FXSXX-COOH protein</fullName>
    </recommendedName>
</protein>
<organism evidence="2 3">
    <name type="scientific">Actinoallomurus oryzae</name>
    <dbReference type="NCBI Taxonomy" id="502180"/>
    <lineage>
        <taxon>Bacteria</taxon>
        <taxon>Bacillati</taxon>
        <taxon>Actinomycetota</taxon>
        <taxon>Actinomycetes</taxon>
        <taxon>Streptosporangiales</taxon>
        <taxon>Thermomonosporaceae</taxon>
        <taxon>Actinoallomurus</taxon>
    </lineage>
</organism>
<proteinExistence type="predicted"/>
<comment type="caution">
    <text evidence="2">The sequence shown here is derived from an EMBL/GenBank/DDBJ whole genome shotgun (WGS) entry which is preliminary data.</text>
</comment>
<gene>
    <name evidence="2" type="ORF">GCM10023191_047320</name>
</gene>
<dbReference type="Proteomes" id="UP001500503">
    <property type="component" value="Unassembled WGS sequence"/>
</dbReference>
<evidence type="ECO:0000313" key="2">
    <source>
        <dbReference type="EMBL" id="GAA4499807.1"/>
    </source>
</evidence>
<feature type="region of interest" description="Disordered" evidence="1">
    <location>
        <begin position="1"/>
        <end position="56"/>
    </location>
</feature>
<feature type="compositionally biased region" description="Polar residues" evidence="1">
    <location>
        <begin position="11"/>
        <end position="29"/>
    </location>
</feature>
<sequence>MDNGSPDSLAISVSVSAGRSRSKQPSTAKSLLDTLCPGKAPLPATTATPSGQDRLPLNGRVLLPPLLDALSAIAEINAADAEGPL</sequence>